<dbReference type="InterPro" id="IPR011009">
    <property type="entry name" value="Kinase-like_dom_sf"/>
</dbReference>
<dbReference type="Pfam" id="PF00069">
    <property type="entry name" value="Pkinase"/>
    <property type="match status" value="1"/>
</dbReference>
<evidence type="ECO:0000313" key="9">
    <source>
        <dbReference type="Proteomes" id="UP001168821"/>
    </source>
</evidence>
<dbReference type="InterPro" id="IPR017441">
    <property type="entry name" value="Protein_kinase_ATP_BS"/>
</dbReference>
<evidence type="ECO:0000313" key="8">
    <source>
        <dbReference type="EMBL" id="KAJ3662249.1"/>
    </source>
</evidence>
<feature type="region of interest" description="Disordered" evidence="5">
    <location>
        <begin position="1"/>
        <end position="20"/>
    </location>
</feature>
<evidence type="ECO:0000259" key="6">
    <source>
        <dbReference type="PROSITE" id="PS50011"/>
    </source>
</evidence>
<dbReference type="SMART" id="SM00220">
    <property type="entry name" value="S_TKc"/>
    <property type="match status" value="1"/>
</dbReference>
<protein>
    <recommendedName>
        <fullName evidence="1">non-specific serine/threonine protein kinase</fullName>
        <ecNumber evidence="1">2.7.11.1</ecNumber>
    </recommendedName>
</protein>
<evidence type="ECO:0000313" key="7">
    <source>
        <dbReference type="EMBL" id="KAJ3661320.1"/>
    </source>
</evidence>
<dbReference type="Gene3D" id="3.30.200.20">
    <property type="entry name" value="Phosphorylase Kinase, domain 1"/>
    <property type="match status" value="1"/>
</dbReference>
<dbReference type="GO" id="GO:0004674">
    <property type="term" value="F:protein serine/threonine kinase activity"/>
    <property type="evidence" value="ECO:0007669"/>
    <property type="project" value="UniProtKB-EC"/>
</dbReference>
<evidence type="ECO:0000256" key="3">
    <source>
        <dbReference type="ARBA" id="ARBA00022840"/>
    </source>
</evidence>
<dbReference type="GO" id="GO:0005524">
    <property type="term" value="F:ATP binding"/>
    <property type="evidence" value="ECO:0007669"/>
    <property type="project" value="UniProtKB-UniRule"/>
</dbReference>
<proteinExistence type="predicted"/>
<name>A0AA38J0C6_9CUCU</name>
<dbReference type="AlphaFoldDB" id="A0AA38J0C6"/>
<gene>
    <name evidence="7" type="ORF">Zmor_005719</name>
    <name evidence="8" type="ORF">Zmor_006605</name>
</gene>
<dbReference type="SUPFAM" id="SSF56112">
    <property type="entry name" value="Protein kinase-like (PK-like)"/>
    <property type="match status" value="1"/>
</dbReference>
<comment type="caution">
    <text evidence="8">The sequence shown here is derived from an EMBL/GenBank/DDBJ whole genome shotgun (WGS) entry which is preliminary data.</text>
</comment>
<dbReference type="PROSITE" id="PS50011">
    <property type="entry name" value="PROTEIN_KINASE_DOM"/>
    <property type="match status" value="1"/>
</dbReference>
<evidence type="ECO:0000256" key="4">
    <source>
        <dbReference type="PROSITE-ProRule" id="PRU10141"/>
    </source>
</evidence>
<dbReference type="InterPro" id="IPR008271">
    <property type="entry name" value="Ser/Thr_kinase_AS"/>
</dbReference>
<dbReference type="EMBL" id="JALNTZ010000002">
    <property type="protein sequence ID" value="KAJ3661320.1"/>
    <property type="molecule type" value="Genomic_DNA"/>
</dbReference>
<evidence type="ECO:0000256" key="1">
    <source>
        <dbReference type="ARBA" id="ARBA00012513"/>
    </source>
</evidence>
<dbReference type="Proteomes" id="UP001168821">
    <property type="component" value="Unassembled WGS sequence"/>
</dbReference>
<reference evidence="8" key="1">
    <citation type="journal article" date="2023" name="G3 (Bethesda)">
        <title>Whole genome assemblies of Zophobas morio and Tenebrio molitor.</title>
        <authorList>
            <person name="Kaur S."/>
            <person name="Stinson S.A."/>
            <person name="diCenzo G.C."/>
        </authorList>
    </citation>
    <scope>NUCLEOTIDE SEQUENCE</scope>
    <source>
        <strain evidence="8">QUZm001</strain>
    </source>
</reference>
<dbReference type="InterPro" id="IPR000719">
    <property type="entry name" value="Prot_kinase_dom"/>
</dbReference>
<organism evidence="8 9">
    <name type="scientific">Zophobas morio</name>
    <dbReference type="NCBI Taxonomy" id="2755281"/>
    <lineage>
        <taxon>Eukaryota</taxon>
        <taxon>Metazoa</taxon>
        <taxon>Ecdysozoa</taxon>
        <taxon>Arthropoda</taxon>
        <taxon>Hexapoda</taxon>
        <taxon>Insecta</taxon>
        <taxon>Pterygota</taxon>
        <taxon>Neoptera</taxon>
        <taxon>Endopterygota</taxon>
        <taxon>Coleoptera</taxon>
        <taxon>Polyphaga</taxon>
        <taxon>Cucujiformia</taxon>
        <taxon>Tenebrionidae</taxon>
        <taxon>Zophobas</taxon>
    </lineage>
</organism>
<dbReference type="EC" id="2.7.11.1" evidence="1"/>
<evidence type="ECO:0000256" key="2">
    <source>
        <dbReference type="ARBA" id="ARBA00022741"/>
    </source>
</evidence>
<keyword evidence="9" id="KW-1185">Reference proteome</keyword>
<keyword evidence="2 4" id="KW-0547">Nucleotide-binding</keyword>
<dbReference type="PROSITE" id="PS00107">
    <property type="entry name" value="PROTEIN_KINASE_ATP"/>
    <property type="match status" value="1"/>
</dbReference>
<dbReference type="PROSITE" id="PS00108">
    <property type="entry name" value="PROTEIN_KINASE_ST"/>
    <property type="match status" value="1"/>
</dbReference>
<keyword evidence="3 4" id="KW-0067">ATP-binding</keyword>
<dbReference type="Gene3D" id="1.10.510.10">
    <property type="entry name" value="Transferase(Phosphotransferase) domain 1"/>
    <property type="match status" value="2"/>
</dbReference>
<feature type="domain" description="Protein kinase" evidence="6">
    <location>
        <begin position="44"/>
        <end position="394"/>
    </location>
</feature>
<evidence type="ECO:0000256" key="5">
    <source>
        <dbReference type="SAM" id="MobiDB-lite"/>
    </source>
</evidence>
<accession>A0AA38J0C6</accession>
<sequence>MPRRCYGSSSEEDPPKKRNCNNPVMSSINLKYGEILTDITGKQWKLGKVVGVGGFGEIYQVSDNFLSDVKTDCNYVAKIENHTNGPLFVEMNCYLRIAKQDMIERWKRDQKLNSLGMPHYVASGSHLHQGEKYRFLILPKFDKDLERILQEKKLLNLKTVLTISLQILDVLEYIHSKGYVHSDIKASNILLSNAKILKKSVSIRTPPIKFSISNPTRACRLQKMTRTVRNLRPQAQINYVDDIPHFDEIMAVNHHNNRLRSPQSKKDQVYLLDYGLASKYVSSEGVHKPFCTDERKAHAGTILFCSRDAHKGVPSRRSDLESLGYNIIHWITGNLPWSRDVDNPEIVAKKKLRAMSNIEYFLNSCFTEYPRFLKDYFKYLQNLQFQENPDYNYLKSLFRQSIKDNGYKNDSSFDFDNSQKGKVKPIKKRVSENVKVRKFIHTISRLPLQSNIPVKPLLRKKVKNKKKKTNWFEDIADPENIMKQAREKRNVDNQDSNFVVNIAELNIERLNPTYAMLEVYNKCKERIDASPSYKGDSSLENIDGYTSAMMSVFQKMKQRKELEYEEMAVNLSDTRSGKILRKCINSRKKQYKSPLKQISHAKPSKSAVVLKKQVIHGRKVKSAVLRRSYSLRG</sequence>
<dbReference type="EMBL" id="JALNTZ010000002">
    <property type="protein sequence ID" value="KAJ3662249.1"/>
    <property type="molecule type" value="Genomic_DNA"/>
</dbReference>
<dbReference type="InterPro" id="IPR050235">
    <property type="entry name" value="CK1_Ser-Thr_kinase"/>
</dbReference>
<dbReference type="PANTHER" id="PTHR11909">
    <property type="entry name" value="CASEIN KINASE-RELATED"/>
    <property type="match status" value="1"/>
</dbReference>
<feature type="binding site" evidence="4">
    <location>
        <position position="78"/>
    </location>
    <ligand>
        <name>ATP</name>
        <dbReference type="ChEBI" id="CHEBI:30616"/>
    </ligand>
</feature>